<feature type="region of interest" description="Disordered" evidence="1">
    <location>
        <begin position="86"/>
        <end position="124"/>
    </location>
</feature>
<proteinExistence type="predicted"/>
<dbReference type="Proteomes" id="UP001221142">
    <property type="component" value="Unassembled WGS sequence"/>
</dbReference>
<evidence type="ECO:0000313" key="2">
    <source>
        <dbReference type="EMBL" id="KAJ7650613.1"/>
    </source>
</evidence>
<dbReference type="EMBL" id="JARKIF010000001">
    <property type="protein sequence ID" value="KAJ7650613.1"/>
    <property type="molecule type" value="Genomic_DNA"/>
</dbReference>
<evidence type="ECO:0000256" key="1">
    <source>
        <dbReference type="SAM" id="MobiDB-lite"/>
    </source>
</evidence>
<name>A0AAD7CJS5_9AGAR</name>
<feature type="region of interest" description="Disordered" evidence="1">
    <location>
        <begin position="1"/>
        <end position="23"/>
    </location>
</feature>
<sequence length="124" mass="13682">MPMDRKRPSVAEKPARWSSHEASPSFSSLVLFPHTPGGSTATYSEPTLVAIDDRKVLDYATLPKSKEYLLGGRQARVRVVGKEHVVRDGASDHSAVHADKERTRQSMHADDSGVYKDTCHQAKP</sequence>
<reference evidence="2" key="1">
    <citation type="submission" date="2023-03" db="EMBL/GenBank/DDBJ databases">
        <title>Massive genome expansion in bonnet fungi (Mycena s.s.) driven by repeated elements and novel gene families across ecological guilds.</title>
        <authorList>
            <consortium name="Lawrence Berkeley National Laboratory"/>
            <person name="Harder C.B."/>
            <person name="Miyauchi S."/>
            <person name="Viragh M."/>
            <person name="Kuo A."/>
            <person name="Thoen E."/>
            <person name="Andreopoulos B."/>
            <person name="Lu D."/>
            <person name="Skrede I."/>
            <person name="Drula E."/>
            <person name="Henrissat B."/>
            <person name="Morin E."/>
            <person name="Kohler A."/>
            <person name="Barry K."/>
            <person name="LaButti K."/>
            <person name="Morin E."/>
            <person name="Salamov A."/>
            <person name="Lipzen A."/>
            <person name="Mereny Z."/>
            <person name="Hegedus B."/>
            <person name="Baldrian P."/>
            <person name="Stursova M."/>
            <person name="Weitz H."/>
            <person name="Taylor A."/>
            <person name="Grigoriev I.V."/>
            <person name="Nagy L.G."/>
            <person name="Martin F."/>
            <person name="Kauserud H."/>
        </authorList>
    </citation>
    <scope>NUCLEOTIDE SEQUENCE</scope>
    <source>
        <strain evidence="2">9284</strain>
    </source>
</reference>
<accession>A0AAD7CJS5</accession>
<evidence type="ECO:0000313" key="3">
    <source>
        <dbReference type="Proteomes" id="UP001221142"/>
    </source>
</evidence>
<protein>
    <submittedName>
        <fullName evidence="2">Uncharacterized protein</fullName>
    </submittedName>
</protein>
<dbReference type="AlphaFoldDB" id="A0AAD7CJS5"/>
<keyword evidence="3" id="KW-1185">Reference proteome</keyword>
<comment type="caution">
    <text evidence="2">The sequence shown here is derived from an EMBL/GenBank/DDBJ whole genome shotgun (WGS) entry which is preliminary data.</text>
</comment>
<feature type="compositionally biased region" description="Basic and acidic residues" evidence="1">
    <location>
        <begin position="1"/>
        <end position="19"/>
    </location>
</feature>
<gene>
    <name evidence="2" type="ORF">FB45DRAFT_997474</name>
</gene>
<organism evidence="2 3">
    <name type="scientific">Roridomyces roridus</name>
    <dbReference type="NCBI Taxonomy" id="1738132"/>
    <lineage>
        <taxon>Eukaryota</taxon>
        <taxon>Fungi</taxon>
        <taxon>Dikarya</taxon>
        <taxon>Basidiomycota</taxon>
        <taxon>Agaricomycotina</taxon>
        <taxon>Agaricomycetes</taxon>
        <taxon>Agaricomycetidae</taxon>
        <taxon>Agaricales</taxon>
        <taxon>Marasmiineae</taxon>
        <taxon>Mycenaceae</taxon>
        <taxon>Roridomyces</taxon>
    </lineage>
</organism>